<dbReference type="EC" id="3.1.-.-" evidence="6"/>
<evidence type="ECO:0000256" key="1">
    <source>
        <dbReference type="ARBA" id="ARBA00022722"/>
    </source>
</evidence>
<comment type="function">
    <text evidence="6">May nick specific sequences that contain T:G mispairs resulting from m5C-deamination.</text>
</comment>
<organism evidence="7 8">
    <name type="scientific">Novosphingobium decolorationis</name>
    <dbReference type="NCBI Taxonomy" id="2698673"/>
    <lineage>
        <taxon>Bacteria</taxon>
        <taxon>Pseudomonadati</taxon>
        <taxon>Pseudomonadota</taxon>
        <taxon>Alphaproteobacteria</taxon>
        <taxon>Sphingomonadales</taxon>
        <taxon>Sphingomonadaceae</taxon>
        <taxon>Novosphingobium</taxon>
    </lineage>
</organism>
<dbReference type="CDD" id="cd00221">
    <property type="entry name" value="Vsr"/>
    <property type="match status" value="1"/>
</dbReference>
<sequence>MVDIVDPETRSLMMSRIRGRNTRPELALRRALHAAGYRYRLHRRDLPGSPDLVFAQYKAVIFVNGCFWHRHSDCRFATTPATRTEFWQQKFDANVARDRRNRSQLRIAGWRTGIVWECSLKESGAQKVASKLADWLKSSSDLLEV</sequence>
<evidence type="ECO:0000256" key="3">
    <source>
        <dbReference type="ARBA" id="ARBA00022763"/>
    </source>
</evidence>
<dbReference type="GO" id="GO:0004519">
    <property type="term" value="F:endonuclease activity"/>
    <property type="evidence" value="ECO:0007669"/>
    <property type="project" value="UniProtKB-KW"/>
</dbReference>
<keyword evidence="3 6" id="KW-0227">DNA damage</keyword>
<name>A0ABX8E5V6_9SPHN</name>
<keyword evidence="8" id="KW-1185">Reference proteome</keyword>
<dbReference type="Proteomes" id="UP000677126">
    <property type="component" value="Chromosome"/>
</dbReference>
<gene>
    <name evidence="7" type="primary">vsr</name>
    <name evidence="7" type="ORF">HT578_11970</name>
</gene>
<keyword evidence="4 6" id="KW-0378">Hydrolase</keyword>
<evidence type="ECO:0000256" key="4">
    <source>
        <dbReference type="ARBA" id="ARBA00022801"/>
    </source>
</evidence>
<dbReference type="SUPFAM" id="SSF52980">
    <property type="entry name" value="Restriction endonuclease-like"/>
    <property type="match status" value="1"/>
</dbReference>
<accession>A0ABX8E5V6</accession>
<evidence type="ECO:0000256" key="5">
    <source>
        <dbReference type="ARBA" id="ARBA00023204"/>
    </source>
</evidence>
<evidence type="ECO:0000313" key="7">
    <source>
        <dbReference type="EMBL" id="QVM84308.1"/>
    </source>
</evidence>
<dbReference type="PIRSF" id="PIRSF018267">
    <property type="entry name" value="VSR_endonuc"/>
    <property type="match status" value="1"/>
</dbReference>
<keyword evidence="2 6" id="KW-0255">Endonuclease</keyword>
<evidence type="ECO:0000313" key="8">
    <source>
        <dbReference type="Proteomes" id="UP000677126"/>
    </source>
</evidence>
<reference evidence="7 8" key="1">
    <citation type="journal article" date="2021" name="Int. J. Syst. Evol. Microbiol.">
        <title>Novosphingobium decolorationis sp. nov., an aniline blue-decolourizing bacterium isolated from East Pacific sediment.</title>
        <authorList>
            <person name="Chen X."/>
            <person name="Dong B."/>
            <person name="Chen T."/>
            <person name="Ren N."/>
            <person name="Wang J."/>
            <person name="Xu Y."/>
            <person name="Yang J."/>
            <person name="Zhu S."/>
            <person name="Chen J."/>
        </authorList>
    </citation>
    <scope>NUCLEOTIDE SEQUENCE [LARGE SCALE GENOMIC DNA]</scope>
    <source>
        <strain evidence="7 8">502str22</strain>
    </source>
</reference>
<protein>
    <recommendedName>
        <fullName evidence="6">Very short patch repair endonuclease</fullName>
        <ecNumber evidence="6">3.1.-.-</ecNumber>
    </recommendedName>
</protein>
<comment type="similarity">
    <text evidence="6">Belongs to the vsr family.</text>
</comment>
<dbReference type="RefSeq" id="WP_213499695.1">
    <property type="nucleotide sequence ID" value="NZ_CP054856.1"/>
</dbReference>
<dbReference type="InterPro" id="IPR004603">
    <property type="entry name" value="DNA_mismatch_endonuc_vsr"/>
</dbReference>
<dbReference type="InterPro" id="IPR011335">
    <property type="entry name" value="Restrct_endonuc-II-like"/>
</dbReference>
<dbReference type="EMBL" id="CP054856">
    <property type="protein sequence ID" value="QVM84308.1"/>
    <property type="molecule type" value="Genomic_DNA"/>
</dbReference>
<dbReference type="Pfam" id="PF03852">
    <property type="entry name" value="Vsr"/>
    <property type="match status" value="1"/>
</dbReference>
<evidence type="ECO:0000256" key="6">
    <source>
        <dbReference type="PIRNR" id="PIRNR018267"/>
    </source>
</evidence>
<dbReference type="Gene3D" id="3.40.960.10">
    <property type="entry name" value="VSR Endonuclease"/>
    <property type="match status" value="1"/>
</dbReference>
<evidence type="ECO:0000256" key="2">
    <source>
        <dbReference type="ARBA" id="ARBA00022759"/>
    </source>
</evidence>
<dbReference type="NCBIfam" id="TIGR00632">
    <property type="entry name" value="vsr"/>
    <property type="match status" value="1"/>
</dbReference>
<proteinExistence type="inferred from homology"/>
<keyword evidence="1 6" id="KW-0540">Nuclease</keyword>
<keyword evidence="5 6" id="KW-0234">DNA repair</keyword>